<keyword evidence="2" id="KW-0472">Membrane</keyword>
<gene>
    <name evidence="3" type="ORF">PECAL_6P14770</name>
</gene>
<name>A0A8J2WT59_9STRA</name>
<keyword evidence="2" id="KW-0812">Transmembrane</keyword>
<sequence>MKRSISQESIVTQRPAFLRTLSIEPDSPATPGLNYDDDPAGKSPRDRRPIFWGRRLSPKGPPGSPKFAAPPRGRPPWAYVLTTALVAGLLLIVHVGVSGELSSTKAEVARLTEALRHHEEPSPALRGSAPSPTARRHLVMACAVDATHLDFQRFVYSLRLEANYKGDAALFVREDTLPWLREAVDVVTVEHTMPCPSDPKRTCVADAAWGPVPVSLARFRYFRDYLERHEPYDAVLWTSFADTFFQRDPFSPPPFSELIEEKKLVMFGEHPARPLLRQVYTMNAIHECYGLGKLEEFVNDETPALTAEALLGAGSAVKSYLGLLLFHVEAYFPKSKTCATSLSADQGHHNVVAFSKLPRDLFRIAAYNTGQVFVAGQTRLAKEKIKTEDGYVLDAEGKRVPVVLQYSSFDFLNDKAKAIVETHAKEAIKRWNV</sequence>
<evidence type="ECO:0000256" key="1">
    <source>
        <dbReference type="SAM" id="MobiDB-lite"/>
    </source>
</evidence>
<reference evidence="3" key="1">
    <citation type="submission" date="2021-11" db="EMBL/GenBank/DDBJ databases">
        <authorList>
            <consortium name="Genoscope - CEA"/>
            <person name="William W."/>
        </authorList>
    </citation>
    <scope>NUCLEOTIDE SEQUENCE</scope>
</reference>
<accession>A0A8J2WT59</accession>
<evidence type="ECO:0000256" key="2">
    <source>
        <dbReference type="SAM" id="Phobius"/>
    </source>
</evidence>
<feature type="region of interest" description="Disordered" evidence="1">
    <location>
        <begin position="21"/>
        <end position="71"/>
    </location>
</feature>
<evidence type="ECO:0000313" key="3">
    <source>
        <dbReference type="EMBL" id="CAH0379839.1"/>
    </source>
</evidence>
<evidence type="ECO:0000313" key="4">
    <source>
        <dbReference type="Proteomes" id="UP000789595"/>
    </source>
</evidence>
<feature type="compositionally biased region" description="Basic and acidic residues" evidence="1">
    <location>
        <begin position="39"/>
        <end position="49"/>
    </location>
</feature>
<dbReference type="AlphaFoldDB" id="A0A8J2WT59"/>
<dbReference type="Proteomes" id="UP000789595">
    <property type="component" value="Unassembled WGS sequence"/>
</dbReference>
<feature type="transmembrane region" description="Helical" evidence="2">
    <location>
        <begin position="76"/>
        <end position="97"/>
    </location>
</feature>
<proteinExistence type="predicted"/>
<protein>
    <submittedName>
        <fullName evidence="3">Uncharacterized protein</fullName>
    </submittedName>
</protein>
<organism evidence="3 4">
    <name type="scientific">Pelagomonas calceolata</name>
    <dbReference type="NCBI Taxonomy" id="35677"/>
    <lineage>
        <taxon>Eukaryota</taxon>
        <taxon>Sar</taxon>
        <taxon>Stramenopiles</taxon>
        <taxon>Ochrophyta</taxon>
        <taxon>Pelagophyceae</taxon>
        <taxon>Pelagomonadales</taxon>
        <taxon>Pelagomonadaceae</taxon>
        <taxon>Pelagomonas</taxon>
    </lineage>
</organism>
<keyword evidence="4" id="KW-1185">Reference proteome</keyword>
<comment type="caution">
    <text evidence="3">The sequence shown here is derived from an EMBL/GenBank/DDBJ whole genome shotgun (WGS) entry which is preliminary data.</text>
</comment>
<keyword evidence="2" id="KW-1133">Transmembrane helix</keyword>
<dbReference type="EMBL" id="CAKKNE010000006">
    <property type="protein sequence ID" value="CAH0379839.1"/>
    <property type="molecule type" value="Genomic_DNA"/>
</dbReference>